<dbReference type="InterPro" id="IPR003726">
    <property type="entry name" value="HCY_dom"/>
</dbReference>
<dbReference type="GO" id="GO:0046872">
    <property type="term" value="F:metal ion binding"/>
    <property type="evidence" value="ECO:0007669"/>
    <property type="project" value="UniProtKB-KW"/>
</dbReference>
<keyword evidence="1 5" id="KW-0489">Methyltransferase</keyword>
<protein>
    <submittedName>
        <fullName evidence="7">Homocysteine S-methyltransferase</fullName>
    </submittedName>
</protein>
<feature type="binding site" evidence="5">
    <location>
        <position position="338"/>
    </location>
    <ligand>
        <name>Zn(2+)</name>
        <dbReference type="ChEBI" id="CHEBI:29105"/>
    </ligand>
</feature>
<dbReference type="InterPro" id="IPR051486">
    <property type="entry name" value="Hcy_S-methyltransferase"/>
</dbReference>
<keyword evidence="8" id="KW-1185">Reference proteome</keyword>
<reference evidence="7" key="1">
    <citation type="journal article" date="2023" name="Mol. Phylogenet. Evol.">
        <title>Genome-scale phylogeny and comparative genomics of the fungal order Sordariales.</title>
        <authorList>
            <person name="Hensen N."/>
            <person name="Bonometti L."/>
            <person name="Westerberg I."/>
            <person name="Brannstrom I.O."/>
            <person name="Guillou S."/>
            <person name="Cros-Aarteil S."/>
            <person name="Calhoun S."/>
            <person name="Haridas S."/>
            <person name="Kuo A."/>
            <person name="Mondo S."/>
            <person name="Pangilinan J."/>
            <person name="Riley R."/>
            <person name="LaButti K."/>
            <person name="Andreopoulos B."/>
            <person name="Lipzen A."/>
            <person name="Chen C."/>
            <person name="Yan M."/>
            <person name="Daum C."/>
            <person name="Ng V."/>
            <person name="Clum A."/>
            <person name="Steindorff A."/>
            <person name="Ohm R.A."/>
            <person name="Martin F."/>
            <person name="Silar P."/>
            <person name="Natvig D.O."/>
            <person name="Lalanne C."/>
            <person name="Gautier V."/>
            <person name="Ament-Velasquez S.L."/>
            <person name="Kruys A."/>
            <person name="Hutchinson M.I."/>
            <person name="Powell A.J."/>
            <person name="Barry K."/>
            <person name="Miller A.N."/>
            <person name="Grigoriev I.V."/>
            <person name="Debuchy R."/>
            <person name="Gladieux P."/>
            <person name="Hiltunen Thoren M."/>
            <person name="Johannesson H."/>
        </authorList>
    </citation>
    <scope>NUCLEOTIDE SEQUENCE</scope>
    <source>
        <strain evidence="7">CBS 314.62</strain>
    </source>
</reference>
<dbReference type="InterPro" id="IPR036589">
    <property type="entry name" value="HCY_dom_sf"/>
</dbReference>
<evidence type="ECO:0000256" key="4">
    <source>
        <dbReference type="ARBA" id="ARBA00022833"/>
    </source>
</evidence>
<dbReference type="PROSITE" id="PS50970">
    <property type="entry name" value="HCY"/>
    <property type="match status" value="1"/>
</dbReference>
<dbReference type="GO" id="GO:0008898">
    <property type="term" value="F:S-adenosylmethionine-homocysteine S-methyltransferase activity"/>
    <property type="evidence" value="ECO:0007669"/>
    <property type="project" value="TreeGrafter"/>
</dbReference>
<keyword evidence="3 5" id="KW-0479">Metal-binding</keyword>
<evidence type="ECO:0000256" key="1">
    <source>
        <dbReference type="ARBA" id="ARBA00022603"/>
    </source>
</evidence>
<dbReference type="GO" id="GO:0033528">
    <property type="term" value="P:S-methylmethionine cycle"/>
    <property type="evidence" value="ECO:0007669"/>
    <property type="project" value="TreeGrafter"/>
</dbReference>
<dbReference type="GO" id="GO:0009086">
    <property type="term" value="P:methionine biosynthetic process"/>
    <property type="evidence" value="ECO:0007669"/>
    <property type="project" value="TreeGrafter"/>
</dbReference>
<dbReference type="EMBL" id="JAULSO010000001">
    <property type="protein sequence ID" value="KAK3694438.1"/>
    <property type="molecule type" value="Genomic_DNA"/>
</dbReference>
<dbReference type="GO" id="GO:0032259">
    <property type="term" value="P:methylation"/>
    <property type="evidence" value="ECO:0007669"/>
    <property type="project" value="UniProtKB-KW"/>
</dbReference>
<proteinExistence type="predicted"/>
<evidence type="ECO:0000256" key="3">
    <source>
        <dbReference type="ARBA" id="ARBA00022723"/>
    </source>
</evidence>
<evidence type="ECO:0000259" key="6">
    <source>
        <dbReference type="PROSITE" id="PS50970"/>
    </source>
</evidence>
<evidence type="ECO:0000256" key="2">
    <source>
        <dbReference type="ARBA" id="ARBA00022679"/>
    </source>
</evidence>
<dbReference type="Pfam" id="PF02574">
    <property type="entry name" value="S-methyl_trans"/>
    <property type="match status" value="1"/>
</dbReference>
<sequence length="374" mass="40291">MRNAAKVLILDGGLGTSLEDKYHVNFAGAKTPLWSCHLLLSDQPTLLACQSDFGEAGADIITTATYQASIDGFSATQTADWPRGVSIANIGQFLEDAVLIANKAAQSRIPGSGAALALGPYGATMVPSTEYSGKYDMDHGNSESLANWHMERFLLFAKVEGLLHRIRYVAFETIPRLDEIMAIRKVLEAGLTGRTQDMLSVLVPVWISCVFPADGDKLPDGSSVEDVVAAVLSNQFSAYVPWGIGINCTKVGKLASLVARFEKAVNGLVQLGALAAWPSLVLYPDGTNGEVYNTATKAWELPDGQKAPETPWEVELANVVEVTNKSGRWRSIVVGGCCKTSDSDIARLRKVLVERGIVEKTAADEMREKRESDG</sequence>
<gene>
    <name evidence="7" type="ORF">B0T22DRAFT_71306</name>
</gene>
<organism evidence="7 8">
    <name type="scientific">Podospora appendiculata</name>
    <dbReference type="NCBI Taxonomy" id="314037"/>
    <lineage>
        <taxon>Eukaryota</taxon>
        <taxon>Fungi</taxon>
        <taxon>Dikarya</taxon>
        <taxon>Ascomycota</taxon>
        <taxon>Pezizomycotina</taxon>
        <taxon>Sordariomycetes</taxon>
        <taxon>Sordariomycetidae</taxon>
        <taxon>Sordariales</taxon>
        <taxon>Podosporaceae</taxon>
        <taxon>Podospora</taxon>
    </lineage>
</organism>
<feature type="binding site" evidence="5">
    <location>
        <position position="248"/>
    </location>
    <ligand>
        <name>Zn(2+)</name>
        <dbReference type="ChEBI" id="CHEBI:29105"/>
    </ligand>
</feature>
<dbReference type="Proteomes" id="UP001270362">
    <property type="component" value="Unassembled WGS sequence"/>
</dbReference>
<evidence type="ECO:0000256" key="5">
    <source>
        <dbReference type="PROSITE-ProRule" id="PRU00333"/>
    </source>
</evidence>
<dbReference type="AlphaFoldDB" id="A0AAE0XJ79"/>
<accession>A0AAE0XJ79</accession>
<dbReference type="PANTHER" id="PTHR46015:SF1">
    <property type="entry name" value="HOMOCYSTEINE S-METHYLTRANSFERASE-LIKE ISOFORM 1"/>
    <property type="match status" value="1"/>
</dbReference>
<name>A0AAE0XJ79_9PEZI</name>
<dbReference type="SUPFAM" id="SSF82282">
    <property type="entry name" value="Homocysteine S-methyltransferase"/>
    <property type="match status" value="1"/>
</dbReference>
<keyword evidence="4 5" id="KW-0862">Zinc</keyword>
<reference evidence="7" key="2">
    <citation type="submission" date="2023-06" db="EMBL/GenBank/DDBJ databases">
        <authorList>
            <consortium name="Lawrence Berkeley National Laboratory"/>
            <person name="Haridas S."/>
            <person name="Hensen N."/>
            <person name="Bonometti L."/>
            <person name="Westerberg I."/>
            <person name="Brannstrom I.O."/>
            <person name="Guillou S."/>
            <person name="Cros-Aarteil S."/>
            <person name="Calhoun S."/>
            <person name="Kuo A."/>
            <person name="Mondo S."/>
            <person name="Pangilinan J."/>
            <person name="Riley R."/>
            <person name="Labutti K."/>
            <person name="Andreopoulos B."/>
            <person name="Lipzen A."/>
            <person name="Chen C."/>
            <person name="Yanf M."/>
            <person name="Daum C."/>
            <person name="Ng V."/>
            <person name="Clum A."/>
            <person name="Steindorff A."/>
            <person name="Ohm R."/>
            <person name="Martin F."/>
            <person name="Silar P."/>
            <person name="Natvig D."/>
            <person name="Lalanne C."/>
            <person name="Gautier V."/>
            <person name="Ament-Velasquez S.L."/>
            <person name="Kruys A."/>
            <person name="Hutchinson M.I."/>
            <person name="Powell A.J."/>
            <person name="Barry K."/>
            <person name="Miller A.N."/>
            <person name="Grigoriev I.V."/>
            <person name="Debuchy R."/>
            <person name="Gladieux P."/>
            <person name="Thoren M.H."/>
            <person name="Johannesson H."/>
        </authorList>
    </citation>
    <scope>NUCLEOTIDE SEQUENCE</scope>
    <source>
        <strain evidence="7">CBS 314.62</strain>
    </source>
</reference>
<evidence type="ECO:0000313" key="7">
    <source>
        <dbReference type="EMBL" id="KAK3694438.1"/>
    </source>
</evidence>
<evidence type="ECO:0000313" key="8">
    <source>
        <dbReference type="Proteomes" id="UP001270362"/>
    </source>
</evidence>
<feature type="binding site" evidence="5">
    <location>
        <position position="337"/>
    </location>
    <ligand>
        <name>Zn(2+)</name>
        <dbReference type="ChEBI" id="CHEBI:29105"/>
    </ligand>
</feature>
<feature type="domain" description="Hcy-binding" evidence="6">
    <location>
        <begin position="1"/>
        <end position="352"/>
    </location>
</feature>
<comment type="caution">
    <text evidence="7">The sequence shown here is derived from an EMBL/GenBank/DDBJ whole genome shotgun (WGS) entry which is preliminary data.</text>
</comment>
<dbReference type="PANTHER" id="PTHR46015">
    <property type="entry name" value="ZGC:172121"/>
    <property type="match status" value="1"/>
</dbReference>
<keyword evidence="2 5" id="KW-0808">Transferase</keyword>
<comment type="cofactor">
    <cofactor evidence="5">
        <name>Zn(2+)</name>
        <dbReference type="ChEBI" id="CHEBI:29105"/>
    </cofactor>
</comment>
<dbReference type="Gene3D" id="3.20.20.330">
    <property type="entry name" value="Homocysteine-binding-like domain"/>
    <property type="match status" value="1"/>
</dbReference>